<organism evidence="3 4">
    <name type="scientific">Cardiosporidium cionae</name>
    <dbReference type="NCBI Taxonomy" id="476202"/>
    <lineage>
        <taxon>Eukaryota</taxon>
        <taxon>Sar</taxon>
        <taxon>Alveolata</taxon>
        <taxon>Apicomplexa</taxon>
        <taxon>Aconoidasida</taxon>
        <taxon>Nephromycida</taxon>
        <taxon>Cardiosporidium</taxon>
    </lineage>
</organism>
<comment type="caution">
    <text evidence="3">The sequence shown here is derived from an EMBL/GenBank/DDBJ whole genome shotgun (WGS) entry which is preliminary data.</text>
</comment>
<dbReference type="Pfam" id="PF06825">
    <property type="entry name" value="HSBP1"/>
    <property type="match status" value="1"/>
</dbReference>
<evidence type="ECO:0000256" key="2">
    <source>
        <dbReference type="SAM" id="MobiDB-lite"/>
    </source>
</evidence>
<dbReference type="Gene3D" id="1.20.5.430">
    <property type="match status" value="1"/>
</dbReference>
<feature type="compositionally biased region" description="Basic and acidic residues" evidence="2">
    <location>
        <begin position="1"/>
        <end position="11"/>
    </location>
</feature>
<evidence type="ECO:0000256" key="1">
    <source>
        <dbReference type="ARBA" id="ARBA00006349"/>
    </source>
</evidence>
<accession>A0ABQ7JCC0</accession>
<dbReference type="PANTHER" id="PTHR19424">
    <property type="entry name" value="HEAT SHOCK FACTOR BINDING PROTEIN 1"/>
    <property type="match status" value="1"/>
</dbReference>
<gene>
    <name evidence="3" type="ORF">IE077_001840</name>
</gene>
<feature type="compositionally biased region" description="Polar residues" evidence="2">
    <location>
        <begin position="19"/>
        <end position="31"/>
    </location>
</feature>
<dbReference type="InterPro" id="IPR009643">
    <property type="entry name" value="HS1-bd"/>
</dbReference>
<sequence length="132" mass="14805">MLETNDRDKKYLTGKNTDEAGSNQMRSNENQILREMIKPDTAPDNGDTTESNVVTVRDSSENPVGTSSATSEMQELLQNMLGELKSHSQSMSDEFLRYLDDMNERINDIENAVCGIMSEIGMDAQKAHQNEK</sequence>
<evidence type="ECO:0000313" key="3">
    <source>
        <dbReference type="EMBL" id="KAF8821580.1"/>
    </source>
</evidence>
<feature type="compositionally biased region" description="Polar residues" evidence="2">
    <location>
        <begin position="61"/>
        <end position="70"/>
    </location>
</feature>
<reference evidence="3 4" key="1">
    <citation type="journal article" date="2020" name="bioRxiv">
        <title>Metabolic contributions of an alphaproteobacterial endosymbiont in the apicomplexan Cardiosporidium cionae.</title>
        <authorList>
            <person name="Hunter E.S."/>
            <person name="Paight C.J."/>
            <person name="Lane C.E."/>
        </authorList>
    </citation>
    <scope>NUCLEOTIDE SEQUENCE [LARGE SCALE GENOMIC DNA]</scope>
    <source>
        <strain evidence="3">ESH_2018</strain>
    </source>
</reference>
<dbReference type="EMBL" id="JADAQX010000160">
    <property type="protein sequence ID" value="KAF8821580.1"/>
    <property type="molecule type" value="Genomic_DNA"/>
</dbReference>
<feature type="region of interest" description="Disordered" evidence="2">
    <location>
        <begin position="1"/>
        <end position="70"/>
    </location>
</feature>
<dbReference type="PANTHER" id="PTHR19424:SF0">
    <property type="entry name" value="HEAT SHOCK FACTOR BINDING PROTEIN 1"/>
    <property type="match status" value="1"/>
</dbReference>
<comment type="similarity">
    <text evidence="1">Belongs to the HSBP1 family.</text>
</comment>
<evidence type="ECO:0000313" key="4">
    <source>
        <dbReference type="Proteomes" id="UP000823046"/>
    </source>
</evidence>
<proteinExistence type="inferred from homology"/>
<keyword evidence="4" id="KW-1185">Reference proteome</keyword>
<protein>
    <submittedName>
        <fullName evidence="3">Heat shock factor binding protein 1 protein</fullName>
    </submittedName>
</protein>
<name>A0ABQ7JCC0_9APIC</name>
<keyword evidence="3" id="KW-0346">Stress response</keyword>
<dbReference type="Proteomes" id="UP000823046">
    <property type="component" value="Unassembled WGS sequence"/>
</dbReference>